<keyword evidence="2" id="KW-1185">Reference proteome</keyword>
<dbReference type="SUPFAM" id="SSF51197">
    <property type="entry name" value="Clavaminate synthase-like"/>
    <property type="match status" value="1"/>
</dbReference>
<accession>W1PFP7</accession>
<dbReference type="HOGENOM" id="CLU_2944746_0_0_1"/>
<dbReference type="AlphaFoldDB" id="W1PFP7"/>
<dbReference type="Gramene" id="ERN05890">
    <property type="protein sequence ID" value="ERN05890"/>
    <property type="gene ID" value="AMTR_s00006p00266450"/>
</dbReference>
<reference evidence="2" key="1">
    <citation type="journal article" date="2013" name="Science">
        <title>The Amborella genome and the evolution of flowering plants.</title>
        <authorList>
            <consortium name="Amborella Genome Project"/>
        </authorList>
    </citation>
    <scope>NUCLEOTIDE SEQUENCE [LARGE SCALE GENOMIC DNA]</scope>
</reference>
<gene>
    <name evidence="1" type="ORF">AMTR_s00006p00266450</name>
</gene>
<dbReference type="Proteomes" id="UP000017836">
    <property type="component" value="Unassembled WGS sequence"/>
</dbReference>
<protein>
    <submittedName>
        <fullName evidence="1">Uncharacterized protein</fullName>
    </submittedName>
</protein>
<organism evidence="1 2">
    <name type="scientific">Amborella trichopoda</name>
    <dbReference type="NCBI Taxonomy" id="13333"/>
    <lineage>
        <taxon>Eukaryota</taxon>
        <taxon>Viridiplantae</taxon>
        <taxon>Streptophyta</taxon>
        <taxon>Embryophyta</taxon>
        <taxon>Tracheophyta</taxon>
        <taxon>Spermatophyta</taxon>
        <taxon>Magnoliopsida</taxon>
        <taxon>Amborellales</taxon>
        <taxon>Amborellaceae</taxon>
        <taxon>Amborella</taxon>
    </lineage>
</organism>
<evidence type="ECO:0000313" key="2">
    <source>
        <dbReference type="Proteomes" id="UP000017836"/>
    </source>
</evidence>
<name>W1PFP7_AMBTC</name>
<proteinExistence type="predicted"/>
<dbReference type="EMBL" id="KI393980">
    <property type="protein sequence ID" value="ERN05890.1"/>
    <property type="molecule type" value="Genomic_DNA"/>
</dbReference>
<sequence>MSLVVFCNPDGEMKIGPVEEAVAAGRGKALYEEMSFNQYRQLIRTVGTKGKSFVNSRKGS</sequence>
<evidence type="ECO:0000313" key="1">
    <source>
        <dbReference type="EMBL" id="ERN05890.1"/>
    </source>
</evidence>